<dbReference type="AlphaFoldDB" id="H1KXY8"/>
<accession>H1KXY8</accession>
<evidence type="ECO:0000256" key="1">
    <source>
        <dbReference type="SAM" id="Phobius"/>
    </source>
</evidence>
<dbReference type="EMBL" id="AGJL01000012">
    <property type="protein sequence ID" value="EHP87772.1"/>
    <property type="molecule type" value="Genomic_DNA"/>
</dbReference>
<keyword evidence="1" id="KW-0472">Membrane</keyword>
<gene>
    <name evidence="3" type="ORF">MetfoDRAFT_0661</name>
</gene>
<proteinExistence type="predicted"/>
<keyword evidence="1" id="KW-0812">Transmembrane</keyword>
<sequence>MDFEIFKEMGLTLVNKYGYLGIFLIGFSEPIFQPVPTEIFIISGILLGLDWKLVLIVSTLACNLGAIITYHLAVRYGEKLALKLFEEEKLKKGEKFLKKWGVMGVIVVSFTPIPFEIICWVCGMFNMPFKKYMVAVFLSRMIKHGLAVLPFILPIKNHLPF</sequence>
<dbReference type="STRING" id="647171.MetfoDRAFT_0661"/>
<dbReference type="InterPro" id="IPR051311">
    <property type="entry name" value="DedA_domain"/>
</dbReference>
<feature type="domain" description="VTT" evidence="2">
    <location>
        <begin position="35"/>
        <end position="148"/>
    </location>
</feature>
<evidence type="ECO:0000259" key="2">
    <source>
        <dbReference type="Pfam" id="PF09335"/>
    </source>
</evidence>
<dbReference type="PATRIC" id="fig|647171.4.peg.653"/>
<dbReference type="RefSeq" id="WP_007044103.1">
    <property type="nucleotide sequence ID" value="NZ_AGJL01000012.1"/>
</dbReference>
<evidence type="ECO:0000313" key="4">
    <source>
        <dbReference type="Proteomes" id="UP000003706"/>
    </source>
</evidence>
<keyword evidence="4" id="KW-1185">Reference proteome</keyword>
<feature type="transmembrane region" description="Helical" evidence="1">
    <location>
        <begin position="132"/>
        <end position="153"/>
    </location>
</feature>
<name>H1KXY8_9EURY</name>
<feature type="transmembrane region" description="Helical" evidence="1">
    <location>
        <begin position="100"/>
        <end position="126"/>
    </location>
</feature>
<dbReference type="PANTHER" id="PTHR42709">
    <property type="entry name" value="ALKALINE PHOSPHATASE LIKE PROTEIN"/>
    <property type="match status" value="1"/>
</dbReference>
<reference evidence="3 4" key="1">
    <citation type="submission" date="2011-09" db="EMBL/GenBank/DDBJ databases">
        <title>The draft genome of Methanotorris formicicus Mc-S-70.</title>
        <authorList>
            <consortium name="US DOE Joint Genome Institute (JGI-PGF)"/>
            <person name="Lucas S."/>
            <person name="Han J."/>
            <person name="Lapidus A."/>
            <person name="Cheng J.-F."/>
            <person name="Goodwin L."/>
            <person name="Pitluck S."/>
            <person name="Peters L."/>
            <person name="Land M.L."/>
            <person name="Hauser L."/>
            <person name="Sieprawska-Lupa M."/>
            <person name="Takai K."/>
            <person name="Miyazaki J."/>
            <person name="Whitman W."/>
            <person name="Woyke T.J."/>
        </authorList>
    </citation>
    <scope>NUCLEOTIDE SEQUENCE [LARGE SCALE GENOMIC DNA]</scope>
    <source>
        <strain evidence="3 4">Mc-S-70</strain>
    </source>
</reference>
<dbReference type="Pfam" id="PF09335">
    <property type="entry name" value="VTT_dom"/>
    <property type="match status" value="1"/>
</dbReference>
<protein>
    <submittedName>
        <fullName evidence="3">SNARE associated golgi family protein</fullName>
    </submittedName>
</protein>
<organism evidence="3 4">
    <name type="scientific">Methanotorris formicicus Mc-S-70</name>
    <dbReference type="NCBI Taxonomy" id="647171"/>
    <lineage>
        <taxon>Archaea</taxon>
        <taxon>Methanobacteriati</taxon>
        <taxon>Methanobacteriota</taxon>
        <taxon>Methanomada group</taxon>
        <taxon>Methanococci</taxon>
        <taxon>Methanococcales</taxon>
        <taxon>Methanocaldococcaceae</taxon>
        <taxon>Methanotorris</taxon>
    </lineage>
</organism>
<dbReference type="OrthoDB" id="59749at2157"/>
<keyword evidence="1" id="KW-1133">Transmembrane helix</keyword>
<dbReference type="PANTHER" id="PTHR42709:SF4">
    <property type="entry name" value="INNER MEMBRANE PROTEIN YQAA"/>
    <property type="match status" value="1"/>
</dbReference>
<feature type="transmembrane region" description="Helical" evidence="1">
    <location>
        <begin position="53"/>
        <end position="73"/>
    </location>
</feature>
<evidence type="ECO:0000313" key="3">
    <source>
        <dbReference type="EMBL" id="EHP87772.1"/>
    </source>
</evidence>
<dbReference type="Proteomes" id="UP000003706">
    <property type="component" value="Unassembled WGS sequence"/>
</dbReference>
<dbReference type="InterPro" id="IPR032816">
    <property type="entry name" value="VTT_dom"/>
</dbReference>
<comment type="caution">
    <text evidence="3">The sequence shown here is derived from an EMBL/GenBank/DDBJ whole genome shotgun (WGS) entry which is preliminary data.</text>
</comment>